<keyword evidence="1" id="KW-0805">Transcription regulation</keyword>
<proteinExistence type="predicted"/>
<dbReference type="OrthoDB" id="5492415at2"/>
<evidence type="ECO:0000256" key="1">
    <source>
        <dbReference type="ARBA" id="ARBA00023015"/>
    </source>
</evidence>
<keyword evidence="7" id="KW-1185">Reference proteome</keyword>
<dbReference type="Proteomes" id="UP000191680">
    <property type="component" value="Unassembled WGS sequence"/>
</dbReference>
<dbReference type="Gene3D" id="1.10.10.60">
    <property type="entry name" value="Homeodomain-like"/>
    <property type="match status" value="2"/>
</dbReference>
<gene>
    <name evidence="6" type="ORF">BUL40_12805</name>
</gene>
<feature type="transmembrane region" description="Helical" evidence="4">
    <location>
        <begin position="147"/>
        <end position="165"/>
    </location>
</feature>
<dbReference type="AlphaFoldDB" id="A0A1V6LPC7"/>
<dbReference type="Pfam" id="PF12833">
    <property type="entry name" value="HTH_18"/>
    <property type="match status" value="1"/>
</dbReference>
<evidence type="ECO:0000256" key="3">
    <source>
        <dbReference type="ARBA" id="ARBA00023163"/>
    </source>
</evidence>
<evidence type="ECO:0000256" key="4">
    <source>
        <dbReference type="SAM" id="Phobius"/>
    </source>
</evidence>
<evidence type="ECO:0000313" key="6">
    <source>
        <dbReference type="EMBL" id="OQD41988.1"/>
    </source>
</evidence>
<keyword evidence="4" id="KW-1133">Transmembrane helix</keyword>
<dbReference type="PROSITE" id="PS01124">
    <property type="entry name" value="HTH_ARAC_FAMILY_2"/>
    <property type="match status" value="1"/>
</dbReference>
<dbReference type="EMBL" id="MTBC01000009">
    <property type="protein sequence ID" value="OQD41988.1"/>
    <property type="molecule type" value="Genomic_DNA"/>
</dbReference>
<dbReference type="PANTHER" id="PTHR43280">
    <property type="entry name" value="ARAC-FAMILY TRANSCRIPTIONAL REGULATOR"/>
    <property type="match status" value="1"/>
</dbReference>
<feature type="transmembrane region" description="Helical" evidence="4">
    <location>
        <begin position="53"/>
        <end position="74"/>
    </location>
</feature>
<feature type="transmembrane region" description="Helical" evidence="4">
    <location>
        <begin position="245"/>
        <end position="267"/>
    </location>
</feature>
<feature type="domain" description="HTH araC/xylS-type" evidence="5">
    <location>
        <begin position="313"/>
        <end position="404"/>
    </location>
</feature>
<dbReference type="SUPFAM" id="SSF46689">
    <property type="entry name" value="Homeodomain-like"/>
    <property type="match status" value="1"/>
</dbReference>
<evidence type="ECO:0000256" key="2">
    <source>
        <dbReference type="ARBA" id="ARBA00023125"/>
    </source>
</evidence>
<dbReference type="SMART" id="SM00342">
    <property type="entry name" value="HTH_ARAC"/>
    <property type="match status" value="1"/>
</dbReference>
<name>A0A1V6LPC7_9FLAO</name>
<dbReference type="InterPro" id="IPR018060">
    <property type="entry name" value="HTH_AraC"/>
</dbReference>
<feature type="transmembrane region" description="Helical" evidence="4">
    <location>
        <begin position="185"/>
        <end position="203"/>
    </location>
</feature>
<keyword evidence="3" id="KW-0804">Transcription</keyword>
<dbReference type="InterPro" id="IPR009057">
    <property type="entry name" value="Homeodomain-like_sf"/>
</dbReference>
<feature type="transmembrane region" description="Helical" evidence="4">
    <location>
        <begin position="118"/>
        <end position="135"/>
    </location>
</feature>
<keyword evidence="2" id="KW-0238">DNA-binding</keyword>
<dbReference type="GO" id="GO:0003700">
    <property type="term" value="F:DNA-binding transcription factor activity"/>
    <property type="evidence" value="ECO:0007669"/>
    <property type="project" value="InterPro"/>
</dbReference>
<dbReference type="GO" id="GO:0043565">
    <property type="term" value="F:sequence-specific DNA binding"/>
    <property type="evidence" value="ECO:0007669"/>
    <property type="project" value="InterPro"/>
</dbReference>
<evidence type="ECO:0000259" key="5">
    <source>
        <dbReference type="PROSITE" id="PS01124"/>
    </source>
</evidence>
<sequence length="405" mass="47281">MKMELFLKVFYQLLFPIFEIELKTTTCLLTTLNTNPYGSPSIKIDGNALATDVLNYFFLVCALNGFAFGIWLLVKYFKSKEDTTIFLSLVLLSCASIVLELFMFSWDGIAYNPRIPFFRVNILGFTPLLFLYINRRFYKQINCKSKFCLLHFIPFLIALMGFSWVLLARESYITQEITSVLNNVWLRSLYVAIYLGLLIYNFFRLRIQIERKDIKLLLALIGTLFIIWIFLSLKAELQYNLNYAITINLIASLFLSCFLILLIGQLFMNASHVLDNKVGSQVTKYKNSPLTKDMAIDLKTRLITSMEVEKLYLDSNLNLQTLAEKLDTDRYSISQVINENFNKNFYEFVNDYRISYAKTMLENKINQDIVISDIVFQVGFNNKVSFYKAFKKRLNKTPLEYHKTL</sequence>
<keyword evidence="4" id="KW-0812">Transmembrane</keyword>
<feature type="transmembrane region" description="Helical" evidence="4">
    <location>
        <begin position="86"/>
        <end position="106"/>
    </location>
</feature>
<dbReference type="RefSeq" id="WP_080319570.1">
    <property type="nucleotide sequence ID" value="NZ_MTBC01000009.1"/>
</dbReference>
<reference evidence="6 7" key="1">
    <citation type="submission" date="2016-12" db="EMBL/GenBank/DDBJ databases">
        <authorList>
            <person name="Song W.-J."/>
            <person name="Kurnit D.M."/>
        </authorList>
    </citation>
    <scope>NUCLEOTIDE SEQUENCE [LARGE SCALE GENOMIC DNA]</scope>
    <source>
        <strain evidence="6 7">HSG9</strain>
    </source>
</reference>
<feature type="transmembrane region" description="Helical" evidence="4">
    <location>
        <begin position="215"/>
        <end position="233"/>
    </location>
</feature>
<evidence type="ECO:0000313" key="7">
    <source>
        <dbReference type="Proteomes" id="UP000191680"/>
    </source>
</evidence>
<organism evidence="6 7">
    <name type="scientific">Croceivirga radicis</name>
    <dbReference type="NCBI Taxonomy" id="1929488"/>
    <lineage>
        <taxon>Bacteria</taxon>
        <taxon>Pseudomonadati</taxon>
        <taxon>Bacteroidota</taxon>
        <taxon>Flavobacteriia</taxon>
        <taxon>Flavobacteriales</taxon>
        <taxon>Flavobacteriaceae</taxon>
        <taxon>Croceivirga</taxon>
    </lineage>
</organism>
<dbReference type="PANTHER" id="PTHR43280:SF29">
    <property type="entry name" value="ARAC-FAMILY TRANSCRIPTIONAL REGULATOR"/>
    <property type="match status" value="1"/>
</dbReference>
<protein>
    <recommendedName>
        <fullName evidence="5">HTH araC/xylS-type domain-containing protein</fullName>
    </recommendedName>
</protein>
<keyword evidence="4" id="KW-0472">Membrane</keyword>
<comment type="caution">
    <text evidence="6">The sequence shown here is derived from an EMBL/GenBank/DDBJ whole genome shotgun (WGS) entry which is preliminary data.</text>
</comment>
<accession>A0A1V6LPC7</accession>